<evidence type="ECO:0000313" key="1">
    <source>
        <dbReference type="EMBL" id="MFD1674643.1"/>
    </source>
</evidence>
<dbReference type="RefSeq" id="WP_377942501.1">
    <property type="nucleotide sequence ID" value="NZ_JBHUCX010000020.1"/>
</dbReference>
<proteinExistence type="predicted"/>
<comment type="caution">
    <text evidence="1">The sequence shown here is derived from an EMBL/GenBank/DDBJ whole genome shotgun (WGS) entry which is preliminary data.</text>
</comment>
<name>A0ABW4JG04_9BACL</name>
<sequence length="140" mass="16311">MLYLIELPLAFAPFAQHNEMERVSDLANFQGEHLSVAKALYQLESYLEQLHASFNIYQLYAAAYKERRGSQYDERWLYCLDDNPEVENCLDEGFTLKSIVDTLLRTGHEPIVRALMRAFRRDHIAISQLYLIGATPRRRG</sequence>
<accession>A0ABW4JG04</accession>
<protein>
    <submittedName>
        <fullName evidence="1">Uncharacterized protein</fullName>
    </submittedName>
</protein>
<evidence type="ECO:0000313" key="2">
    <source>
        <dbReference type="Proteomes" id="UP001597079"/>
    </source>
</evidence>
<reference evidence="2" key="1">
    <citation type="journal article" date="2019" name="Int. J. Syst. Evol. Microbiol.">
        <title>The Global Catalogue of Microorganisms (GCM) 10K type strain sequencing project: providing services to taxonomists for standard genome sequencing and annotation.</title>
        <authorList>
            <consortium name="The Broad Institute Genomics Platform"/>
            <consortium name="The Broad Institute Genome Sequencing Center for Infectious Disease"/>
            <person name="Wu L."/>
            <person name="Ma J."/>
        </authorList>
    </citation>
    <scope>NUCLEOTIDE SEQUENCE [LARGE SCALE GENOMIC DNA]</scope>
    <source>
        <strain evidence="2">CGMCC 1.12286</strain>
    </source>
</reference>
<organism evidence="1 2">
    <name type="scientific">Alicyclobacillus fodiniaquatilis</name>
    <dbReference type="NCBI Taxonomy" id="1661150"/>
    <lineage>
        <taxon>Bacteria</taxon>
        <taxon>Bacillati</taxon>
        <taxon>Bacillota</taxon>
        <taxon>Bacilli</taxon>
        <taxon>Bacillales</taxon>
        <taxon>Alicyclobacillaceae</taxon>
        <taxon>Alicyclobacillus</taxon>
    </lineage>
</organism>
<dbReference type="Proteomes" id="UP001597079">
    <property type="component" value="Unassembled WGS sequence"/>
</dbReference>
<gene>
    <name evidence="1" type="ORF">ACFSB2_08015</name>
</gene>
<keyword evidence="2" id="KW-1185">Reference proteome</keyword>
<dbReference type="EMBL" id="JBHUCX010000020">
    <property type="protein sequence ID" value="MFD1674643.1"/>
    <property type="molecule type" value="Genomic_DNA"/>
</dbReference>